<protein>
    <submittedName>
        <fullName evidence="1">Uncharacterized protein</fullName>
    </submittedName>
</protein>
<comment type="caution">
    <text evidence="1">The sequence shown here is derived from an EMBL/GenBank/DDBJ whole genome shotgun (WGS) entry which is preliminary data.</text>
</comment>
<reference evidence="1 2" key="1">
    <citation type="journal article" date="2013" name="Genome Announc.">
        <title>Draft Genome Sequence of Sphingobium lactosutens Strain DS20T, Isolated from a Hexachlorocyclohexane Dumpsite.</title>
        <authorList>
            <person name="Kumar R."/>
            <person name="Dwivedi V."/>
            <person name="Negi V."/>
            <person name="Khurana J.P."/>
            <person name="Lal R."/>
        </authorList>
    </citation>
    <scope>NUCLEOTIDE SEQUENCE [LARGE SCALE GENOMIC DNA]</scope>
    <source>
        <strain evidence="1 2">DS20</strain>
    </source>
</reference>
<keyword evidence="2" id="KW-1185">Reference proteome</keyword>
<proteinExistence type="predicted"/>
<sequence length="54" mass="5602">MVAGVFGFLGRSVVWLAKNPATQAIVATVVKHRVKSGVAATLIVATYEAFAGNL</sequence>
<dbReference type="AlphaFoldDB" id="T0HGP4"/>
<name>T0HGP4_9SPHN</name>
<dbReference type="EMBL" id="ATDP01000107">
    <property type="protein sequence ID" value="EQB11268.1"/>
    <property type="molecule type" value="Genomic_DNA"/>
</dbReference>
<organism evidence="1 2">
    <name type="scientific">Sphingobium lactosutens DS20</name>
    <dbReference type="NCBI Taxonomy" id="1331060"/>
    <lineage>
        <taxon>Bacteria</taxon>
        <taxon>Pseudomonadati</taxon>
        <taxon>Pseudomonadota</taxon>
        <taxon>Alphaproteobacteria</taxon>
        <taxon>Sphingomonadales</taxon>
        <taxon>Sphingomonadaceae</taxon>
        <taxon>Sphingobium</taxon>
    </lineage>
</organism>
<accession>T0HGP4</accession>
<gene>
    <name evidence="1" type="ORF">RLDS_22970</name>
</gene>
<evidence type="ECO:0000313" key="1">
    <source>
        <dbReference type="EMBL" id="EQB11268.1"/>
    </source>
</evidence>
<evidence type="ECO:0000313" key="2">
    <source>
        <dbReference type="Proteomes" id="UP000015531"/>
    </source>
</evidence>
<dbReference type="Proteomes" id="UP000015531">
    <property type="component" value="Unassembled WGS sequence"/>
</dbReference>
<dbReference type="PATRIC" id="fig|1331060.3.peg.4444"/>